<evidence type="ECO:0000256" key="4">
    <source>
        <dbReference type="ARBA" id="ARBA00023163"/>
    </source>
</evidence>
<keyword evidence="4" id="KW-0804">Transcription</keyword>
<dbReference type="GO" id="GO:0003700">
    <property type="term" value="F:DNA-binding transcription factor activity"/>
    <property type="evidence" value="ECO:0007669"/>
    <property type="project" value="InterPro"/>
</dbReference>
<dbReference type="FunFam" id="1.10.10.10:FF:000001">
    <property type="entry name" value="LysR family transcriptional regulator"/>
    <property type="match status" value="1"/>
</dbReference>
<keyword evidence="2" id="KW-0805">Transcription regulation</keyword>
<dbReference type="InterPro" id="IPR036390">
    <property type="entry name" value="WH_DNA-bd_sf"/>
</dbReference>
<dbReference type="AlphaFoldDB" id="A0A6N8JNB5"/>
<gene>
    <name evidence="6" type="ORF">GKZ27_07880</name>
</gene>
<dbReference type="SUPFAM" id="SSF53850">
    <property type="entry name" value="Periplasmic binding protein-like II"/>
    <property type="match status" value="1"/>
</dbReference>
<comment type="caution">
    <text evidence="6">The sequence shown here is derived from an EMBL/GenBank/DDBJ whole genome shotgun (WGS) entry which is preliminary data.</text>
</comment>
<dbReference type="PANTHER" id="PTHR30346">
    <property type="entry name" value="TRANSCRIPTIONAL DUAL REGULATOR HCAR-RELATED"/>
    <property type="match status" value="1"/>
</dbReference>
<evidence type="ECO:0000256" key="1">
    <source>
        <dbReference type="ARBA" id="ARBA00009437"/>
    </source>
</evidence>
<dbReference type="InterPro" id="IPR000847">
    <property type="entry name" value="LysR_HTH_N"/>
</dbReference>
<dbReference type="PANTHER" id="PTHR30346:SF0">
    <property type="entry name" value="HCA OPERON TRANSCRIPTIONAL ACTIVATOR HCAR"/>
    <property type="match status" value="1"/>
</dbReference>
<comment type="similarity">
    <text evidence="1">Belongs to the LysR transcriptional regulatory family.</text>
</comment>
<proteinExistence type="inferred from homology"/>
<dbReference type="GO" id="GO:0032993">
    <property type="term" value="C:protein-DNA complex"/>
    <property type="evidence" value="ECO:0007669"/>
    <property type="project" value="TreeGrafter"/>
</dbReference>
<reference evidence="6 7" key="1">
    <citation type="submission" date="2019-12" db="EMBL/GenBank/DDBJ databases">
        <title>Microbes associate with the intestines of laboratory mice.</title>
        <authorList>
            <person name="Navarre W."/>
            <person name="Wong E."/>
        </authorList>
    </citation>
    <scope>NUCLEOTIDE SEQUENCE [LARGE SCALE GENOMIC DNA]</scope>
    <source>
        <strain evidence="6 7">NM66_B29</strain>
    </source>
</reference>
<keyword evidence="3" id="KW-0238">DNA-binding</keyword>
<dbReference type="RefSeq" id="WP_051190916.1">
    <property type="nucleotide sequence ID" value="NZ_JANJZH010000020.1"/>
</dbReference>
<accession>A0A6N8JNB5</accession>
<dbReference type="InterPro" id="IPR005119">
    <property type="entry name" value="LysR_subst-bd"/>
</dbReference>
<dbReference type="Pfam" id="PF00126">
    <property type="entry name" value="HTH_1"/>
    <property type="match status" value="1"/>
</dbReference>
<dbReference type="SUPFAM" id="SSF46785">
    <property type="entry name" value="Winged helix' DNA-binding domain"/>
    <property type="match status" value="1"/>
</dbReference>
<name>A0A6N8JNB5_9ACTN</name>
<dbReference type="EMBL" id="WSRR01000019">
    <property type="protein sequence ID" value="MVX61371.1"/>
    <property type="molecule type" value="Genomic_DNA"/>
</dbReference>
<evidence type="ECO:0000313" key="6">
    <source>
        <dbReference type="EMBL" id="MVX61371.1"/>
    </source>
</evidence>
<dbReference type="PROSITE" id="PS50931">
    <property type="entry name" value="HTH_LYSR"/>
    <property type="match status" value="1"/>
</dbReference>
<evidence type="ECO:0000313" key="7">
    <source>
        <dbReference type="Proteomes" id="UP000463388"/>
    </source>
</evidence>
<sequence length="305" mass="34165">MNLSQLYYFRKLAEIEHYGKASKELFITQPSLSNAIGNLERELGVQLFERVGRNVRLTSYGAEFNKHICRALSEVDKAVNLMKLYSSGLIGEIHIGTVISIQRTFLPQLLNGFRESFGDGIVFDIHQGTTYECVRGLRDGKLDIAFCGRLPNEPDLVFTPMLTQNLVIGVHTSHPLAERETVSMRELVNYDVVSYRSESYVHQRLDGLFAKWGVAAKEGFNDEISAMSLVMAEKSVVALMLNTFDDVFGDGFVNIPIEELSEPYHAIYLVHKGNVARNSAAEQLIEYATGTAEWDGSTPVLEDDM</sequence>
<dbReference type="InterPro" id="IPR036388">
    <property type="entry name" value="WH-like_DNA-bd_sf"/>
</dbReference>
<dbReference type="Gene3D" id="3.40.190.290">
    <property type="match status" value="1"/>
</dbReference>
<evidence type="ECO:0000256" key="3">
    <source>
        <dbReference type="ARBA" id="ARBA00023125"/>
    </source>
</evidence>
<feature type="domain" description="HTH lysR-type" evidence="5">
    <location>
        <begin position="1"/>
        <end position="58"/>
    </location>
</feature>
<dbReference type="GO" id="GO:0003677">
    <property type="term" value="F:DNA binding"/>
    <property type="evidence" value="ECO:0007669"/>
    <property type="project" value="UniProtKB-KW"/>
</dbReference>
<dbReference type="PRINTS" id="PR00039">
    <property type="entry name" value="HTHLYSR"/>
</dbReference>
<keyword evidence="7" id="KW-1185">Reference proteome</keyword>
<dbReference type="OrthoDB" id="3181812at2"/>
<protein>
    <submittedName>
        <fullName evidence="6">LysR family transcriptional regulator</fullName>
    </submittedName>
</protein>
<evidence type="ECO:0000256" key="2">
    <source>
        <dbReference type="ARBA" id="ARBA00023015"/>
    </source>
</evidence>
<evidence type="ECO:0000259" key="5">
    <source>
        <dbReference type="PROSITE" id="PS50931"/>
    </source>
</evidence>
<dbReference type="Gene3D" id="1.10.10.10">
    <property type="entry name" value="Winged helix-like DNA-binding domain superfamily/Winged helix DNA-binding domain"/>
    <property type="match status" value="1"/>
</dbReference>
<organism evidence="6 7">
    <name type="scientific">Adlercreutzia mucosicola</name>
    <dbReference type="NCBI Taxonomy" id="580026"/>
    <lineage>
        <taxon>Bacteria</taxon>
        <taxon>Bacillati</taxon>
        <taxon>Actinomycetota</taxon>
        <taxon>Coriobacteriia</taxon>
        <taxon>Eggerthellales</taxon>
        <taxon>Eggerthellaceae</taxon>
        <taxon>Adlercreutzia</taxon>
    </lineage>
</organism>
<dbReference type="Proteomes" id="UP000463388">
    <property type="component" value="Unassembled WGS sequence"/>
</dbReference>
<dbReference type="Pfam" id="PF03466">
    <property type="entry name" value="LysR_substrate"/>
    <property type="match status" value="1"/>
</dbReference>